<organism evidence="5">
    <name type="scientific">marine sediment metagenome</name>
    <dbReference type="NCBI Taxonomy" id="412755"/>
    <lineage>
        <taxon>unclassified sequences</taxon>
        <taxon>metagenomes</taxon>
        <taxon>ecological metagenomes</taxon>
    </lineage>
</organism>
<accession>X1CJS5</accession>
<dbReference type="InterPro" id="IPR035396">
    <property type="entry name" value="Bac_rhamnosid6H"/>
</dbReference>
<dbReference type="PANTHER" id="PTHR33307">
    <property type="entry name" value="ALPHA-RHAMNOSIDASE (EUROFUNG)"/>
    <property type="match status" value="1"/>
</dbReference>
<evidence type="ECO:0000256" key="1">
    <source>
        <dbReference type="ARBA" id="ARBA00001445"/>
    </source>
</evidence>
<dbReference type="EC" id="3.2.1.40" evidence="2"/>
<dbReference type="Gene3D" id="2.60.120.260">
    <property type="entry name" value="Galactose-binding domain-like"/>
    <property type="match status" value="1"/>
</dbReference>
<feature type="domain" description="Alpha-L-rhamnosidase concanavalin-like" evidence="3">
    <location>
        <begin position="3"/>
        <end position="100"/>
    </location>
</feature>
<comment type="caution">
    <text evidence="5">The sequence shown here is derived from an EMBL/GenBank/DDBJ whole genome shotgun (WGS) entry which is preliminary data.</text>
</comment>
<dbReference type="Gene3D" id="1.50.10.10">
    <property type="match status" value="1"/>
</dbReference>
<dbReference type="GO" id="GO:0005975">
    <property type="term" value="P:carbohydrate metabolic process"/>
    <property type="evidence" value="ECO:0007669"/>
    <property type="project" value="InterPro"/>
</dbReference>
<feature type="non-terminal residue" evidence="5">
    <location>
        <position position="279"/>
    </location>
</feature>
<dbReference type="SUPFAM" id="SSF48208">
    <property type="entry name" value="Six-hairpin glycosidases"/>
    <property type="match status" value="1"/>
</dbReference>
<feature type="non-terminal residue" evidence="5">
    <location>
        <position position="1"/>
    </location>
</feature>
<dbReference type="Pfam" id="PF05592">
    <property type="entry name" value="Bac_rhamnosid"/>
    <property type="match status" value="1"/>
</dbReference>
<sequence length="279" mass="32099">RESGMYVFDMGQNFSGWVRLKVKGPRGTAVQIKHSELLYENGKINTENLRSARAEDVYTLSGDGEEIYEPHFTYHGFRFVELTGFPGVPTLDSIRGRVVHSAVAQTGNFSSSKEILNQIQRLILWGQKTNLHSIPTDCSQRDERMGWLGDAHLTAEQAIFNFDIAAFYTNFIRDMQDVQDKNGMLTDTVPHVWGQRPADPAWGTAYPLMVWYMYIYYGDKRILEEHYDSLKKYVDFLRSRAEDGLVKFSHYGDWVSIEKTPGDIVSSFYYYYVLPLLPG</sequence>
<dbReference type="InterPro" id="IPR012341">
    <property type="entry name" value="6hp_glycosidase-like_sf"/>
</dbReference>
<dbReference type="InterPro" id="IPR008928">
    <property type="entry name" value="6-hairpin_glycosidase_sf"/>
</dbReference>
<protein>
    <recommendedName>
        <fullName evidence="2">alpha-L-rhamnosidase</fullName>
        <ecNumber evidence="2">3.2.1.40</ecNumber>
    </recommendedName>
</protein>
<comment type="catalytic activity">
    <reaction evidence="1">
        <text>Hydrolysis of terminal non-reducing alpha-L-rhamnose residues in alpha-L-rhamnosides.</text>
        <dbReference type="EC" id="3.2.1.40"/>
    </reaction>
</comment>
<name>X1CJS5_9ZZZZ</name>
<feature type="domain" description="Alpha-L-rhamnosidase six-hairpin glycosidase" evidence="4">
    <location>
        <begin position="105"/>
        <end position="275"/>
    </location>
</feature>
<evidence type="ECO:0000256" key="2">
    <source>
        <dbReference type="ARBA" id="ARBA00012652"/>
    </source>
</evidence>
<dbReference type="InterPro" id="IPR016007">
    <property type="entry name" value="Alpha_rhamnosid"/>
</dbReference>
<dbReference type="Pfam" id="PF17389">
    <property type="entry name" value="Bac_rhamnosid6H"/>
    <property type="match status" value="1"/>
</dbReference>
<proteinExistence type="predicted"/>
<reference evidence="5" key="1">
    <citation type="journal article" date="2014" name="Front. Microbiol.">
        <title>High frequency of phylogenetically diverse reductive dehalogenase-homologous genes in deep subseafloor sedimentary metagenomes.</title>
        <authorList>
            <person name="Kawai M."/>
            <person name="Futagami T."/>
            <person name="Toyoda A."/>
            <person name="Takaki Y."/>
            <person name="Nishi S."/>
            <person name="Hori S."/>
            <person name="Arai W."/>
            <person name="Tsubouchi T."/>
            <person name="Morono Y."/>
            <person name="Uchiyama I."/>
            <person name="Ito T."/>
            <person name="Fujiyama A."/>
            <person name="Inagaki F."/>
            <person name="Takami H."/>
        </authorList>
    </citation>
    <scope>NUCLEOTIDE SEQUENCE</scope>
    <source>
        <strain evidence="5">Expedition CK06-06</strain>
    </source>
</reference>
<evidence type="ECO:0000259" key="4">
    <source>
        <dbReference type="Pfam" id="PF17389"/>
    </source>
</evidence>
<dbReference type="AlphaFoldDB" id="X1CJS5"/>
<gene>
    <name evidence="5" type="ORF">S01H4_46722</name>
</gene>
<dbReference type="GO" id="GO:0030596">
    <property type="term" value="F:alpha-L-rhamnosidase activity"/>
    <property type="evidence" value="ECO:0007669"/>
    <property type="project" value="UniProtKB-EC"/>
</dbReference>
<dbReference type="PANTHER" id="PTHR33307:SF6">
    <property type="entry name" value="ALPHA-RHAMNOSIDASE (EUROFUNG)-RELATED"/>
    <property type="match status" value="1"/>
</dbReference>
<evidence type="ECO:0000259" key="3">
    <source>
        <dbReference type="Pfam" id="PF05592"/>
    </source>
</evidence>
<dbReference type="InterPro" id="IPR008902">
    <property type="entry name" value="Rhamnosid_concanavalin"/>
</dbReference>
<dbReference type="EMBL" id="BART01026142">
    <property type="protein sequence ID" value="GAG93307.1"/>
    <property type="molecule type" value="Genomic_DNA"/>
</dbReference>
<evidence type="ECO:0000313" key="5">
    <source>
        <dbReference type="EMBL" id="GAG93307.1"/>
    </source>
</evidence>